<dbReference type="InterPro" id="IPR016039">
    <property type="entry name" value="Thiolase-like"/>
</dbReference>
<dbReference type="SMART" id="SM00823">
    <property type="entry name" value="PKS_PP"/>
    <property type="match status" value="1"/>
</dbReference>
<dbReference type="Pfam" id="PF00550">
    <property type="entry name" value="PP-binding"/>
    <property type="match status" value="1"/>
</dbReference>
<dbReference type="InterPro" id="IPR014030">
    <property type="entry name" value="Ketoacyl_synth_N"/>
</dbReference>
<evidence type="ECO:0000256" key="2">
    <source>
        <dbReference type="ARBA" id="ARBA00022553"/>
    </source>
</evidence>
<reference evidence="7 8" key="1">
    <citation type="submission" date="2016-06" db="EMBL/GenBank/DDBJ databases">
        <authorList>
            <person name="Kjaerup R.B."/>
            <person name="Dalgaard T.S."/>
            <person name="Juul-Madsen H.R."/>
        </authorList>
    </citation>
    <scope>NUCLEOTIDE SEQUENCE [LARGE SCALE GENOMIC DNA]</scope>
    <source>
        <strain evidence="7 8">DSM 45248</strain>
    </source>
</reference>
<dbReference type="InterPro" id="IPR036291">
    <property type="entry name" value="NAD(P)-bd_dom_sf"/>
</dbReference>
<dbReference type="Proteomes" id="UP000198765">
    <property type="component" value="Chromosome I"/>
</dbReference>
<keyword evidence="1" id="KW-0596">Phosphopantetheine</keyword>
<dbReference type="GO" id="GO:0004312">
    <property type="term" value="F:fatty acid synthase activity"/>
    <property type="evidence" value="ECO:0007669"/>
    <property type="project" value="TreeGrafter"/>
</dbReference>
<keyword evidence="4" id="KW-0012">Acyltransferase</keyword>
<dbReference type="InterPro" id="IPR009081">
    <property type="entry name" value="PP-bd_ACP"/>
</dbReference>
<dbReference type="PROSITE" id="PS50075">
    <property type="entry name" value="CARRIER"/>
    <property type="match status" value="1"/>
</dbReference>
<dbReference type="GO" id="GO:0004315">
    <property type="term" value="F:3-oxoacyl-[acyl-carrier-protein] synthase activity"/>
    <property type="evidence" value="ECO:0007669"/>
    <property type="project" value="InterPro"/>
</dbReference>
<dbReference type="CDD" id="cd00833">
    <property type="entry name" value="PKS"/>
    <property type="match status" value="1"/>
</dbReference>
<dbReference type="SMART" id="SM00822">
    <property type="entry name" value="PKS_KR"/>
    <property type="match status" value="1"/>
</dbReference>
<dbReference type="OrthoDB" id="3406074at2"/>
<dbReference type="InterPro" id="IPR020841">
    <property type="entry name" value="PKS_Beta-ketoAc_synthase_dom"/>
</dbReference>
<dbReference type="SMART" id="SM00827">
    <property type="entry name" value="PKS_AT"/>
    <property type="match status" value="1"/>
</dbReference>
<dbReference type="InterPro" id="IPR018201">
    <property type="entry name" value="Ketoacyl_synth_AS"/>
</dbReference>
<feature type="domain" description="Ketosynthase family 3 (KS3)" evidence="6">
    <location>
        <begin position="36"/>
        <end position="460"/>
    </location>
</feature>
<dbReference type="PROSITE" id="PS52004">
    <property type="entry name" value="KS3_2"/>
    <property type="match status" value="1"/>
</dbReference>
<evidence type="ECO:0000256" key="4">
    <source>
        <dbReference type="ARBA" id="ARBA00023315"/>
    </source>
</evidence>
<dbReference type="InterPro" id="IPR013968">
    <property type="entry name" value="PKS_KR"/>
</dbReference>
<keyword evidence="3 7" id="KW-0808">Transferase</keyword>
<evidence type="ECO:0000259" key="6">
    <source>
        <dbReference type="PROSITE" id="PS52004"/>
    </source>
</evidence>
<evidence type="ECO:0000259" key="5">
    <source>
        <dbReference type="PROSITE" id="PS50075"/>
    </source>
</evidence>
<dbReference type="SMART" id="SM00825">
    <property type="entry name" value="PKS_KS"/>
    <property type="match status" value="1"/>
</dbReference>
<keyword evidence="8" id="KW-1185">Reference proteome</keyword>
<dbReference type="SMART" id="SM01294">
    <property type="entry name" value="PKS_PP_betabranch"/>
    <property type="match status" value="1"/>
</dbReference>
<dbReference type="PATRIC" id="fig|299146.4.peg.2610"/>
<dbReference type="GO" id="GO:0071770">
    <property type="term" value="P:DIM/DIP cell wall layer assembly"/>
    <property type="evidence" value="ECO:0007669"/>
    <property type="project" value="TreeGrafter"/>
</dbReference>
<dbReference type="FunFam" id="3.40.366.10:FF:000002">
    <property type="entry name" value="Probable polyketide synthase 2"/>
    <property type="match status" value="1"/>
</dbReference>
<dbReference type="InterPro" id="IPR014043">
    <property type="entry name" value="Acyl_transferase_dom"/>
</dbReference>
<dbReference type="SUPFAM" id="SSF47336">
    <property type="entry name" value="ACP-like"/>
    <property type="match status" value="1"/>
</dbReference>
<dbReference type="EMBL" id="LT594324">
    <property type="protein sequence ID" value="SBT46099.1"/>
    <property type="molecule type" value="Genomic_DNA"/>
</dbReference>
<dbReference type="Pfam" id="PF00109">
    <property type="entry name" value="ketoacyl-synt"/>
    <property type="match status" value="1"/>
</dbReference>
<dbReference type="GO" id="GO:0031177">
    <property type="term" value="F:phosphopantetheine binding"/>
    <property type="evidence" value="ECO:0007669"/>
    <property type="project" value="InterPro"/>
</dbReference>
<protein>
    <submittedName>
        <fullName evidence="7">Acyl transferase domain-containing protein</fullName>
    </submittedName>
</protein>
<dbReference type="InterPro" id="IPR001227">
    <property type="entry name" value="Ac_transferase_dom_sf"/>
</dbReference>
<dbReference type="InterPro" id="IPR016035">
    <property type="entry name" value="Acyl_Trfase/lysoPLipase"/>
</dbReference>
<sequence>MTTGQQAQAPTSTLKRAYLEMERLHRRLAEYERTRTEPVAVVGLGLRLPGGAVDAESYWRILRDGVDAVDEIPADRWPVDEFYDTEPQQPGKMRTRWGGFLDRVDRFDYEFFGISRREALAMDPQQRLALEVSWEALENAGHAPTGLAGSRTGVFLGVCSNDFATENFPGLEDITAYASTGTAHSVVTGRISYVFDFRGPSVAVDTACSSSLVSVHMAVQSLRTGECDLALGGGVNVVLSPLPSVAFSQFPGMVAPDGRCKTFDVRANGYVRSEGCGIVVLKRLSDAVRDGDRVLAVIRGGAVNQDGRSSGVTAPNGVAQRDVLRRALEASEVAPEQVSYVEAHGTGTTLGDPIEVEALAEVYGREEGAPVYLGSSKTNIGHAEAASGIAGLIKVVLALHQGAIPPNVHFTGLNPHISFAGTTFVVPTALSEWPAVAERPIAGVSSFGFSGTNAHLILQAAPEPPAAPEGPAAERPRSVLPLSAKTPNGLLELAKRYQRRLAADPATPLADICYSAGIGRAHFTHRLAAVGSRQEVADQLADYVDGLPGDLPVVGTAGGNEVVFLFTGQGPQRVGMARTLYETQPTFRQVIDRCDEILRPLLEVPLLDVIYPADPESDLVYRTTYSQPALFAVQYAMAQLWRSWGVEPVAVLGHSFGEYVAACVAGMMSLEDGLRLVVDRGRLMWELAENGAMVAVFAAEAEVADVLAPYADRVSIAAVNGPGTTSISGEREALAEICAEFDRREVKTKQLHITTSSHSPLIEPILPGLRKAADSVSFTPPRVPLVANLTGELWPWDTAPDADYWCRHARQPVRFAASIDTLRELGYRTFIEMGPAPTLLGMISDNLPAGEEALLVPSLRPKHDDWAVLLNTVARLYAAGVDLDWSGFDRDYRRARVPLPTYPFEQTHCWQERRRTDRDRYAAPAGAAVGTDDPADEYADDDLLYRLDWQPAEAPASAGDAPPAPARTWLVLADAAGIGTGFADAVAARGERAVRVVPGAAYRFGGGAEAEVRIDGPADLGRLLDELRLDGADLQVLHLWSLDGVDAGTGAADAAALLRAHERGGLSAVYAAQALARAQGPESVRLWLVTRGAVQPTGAADTAGGPVSLEVAQSTLWGLGRSLQQEHSALWGGLIDLDPRATPAALADRLVGELTRRDAEDQIALRGDQRYVARLVRQAVPEVGVGEGPWRPDAGYLITGGLGGLGLEVARSMVRAGARRLVLLGRTTMPPRAEWADLPADGPIARRVAAVRELEALGASVHLESADVADEAAMRALLTRYDREGWPAIRGVIHAAGTGEVAPLLELTRADLERPLLPKAVGAWVLHRLFADRELDFFVLFSSTSSLLSSPFVAGYAAANAFLDALAARRRAAGLPGLSVNWGIWGGVGLANRGAEANPGLSKGMGTLRPGQALRVFHRLLHHDDAQIAVVPVDWAEWGRRYQEVSGSALLAPLLRGDGPARPARRRARASLLPSRAQLLALPADRRAETLIGQLVLSVAATLGSGPEAVGRDQPLFDLGLDSLMAVELKNEIERQLGVALSIAVFLEGATLRTLTDQIISGLPVGEDDGSADTAGIHRVERFEDVALELLAELEGLSDKQARAALEQEG</sequence>
<evidence type="ECO:0000256" key="3">
    <source>
        <dbReference type="ARBA" id="ARBA00022679"/>
    </source>
</evidence>
<dbReference type="FunFam" id="3.40.47.10:FF:000019">
    <property type="entry name" value="Polyketide synthase type I"/>
    <property type="match status" value="1"/>
</dbReference>
<dbReference type="SUPFAM" id="SSF51735">
    <property type="entry name" value="NAD(P)-binding Rossmann-fold domains"/>
    <property type="match status" value="2"/>
</dbReference>
<dbReference type="GO" id="GO:0005737">
    <property type="term" value="C:cytoplasm"/>
    <property type="evidence" value="ECO:0007669"/>
    <property type="project" value="TreeGrafter"/>
</dbReference>
<dbReference type="SUPFAM" id="SSF52151">
    <property type="entry name" value="FabD/lysophospholipase-like"/>
    <property type="match status" value="1"/>
</dbReference>
<dbReference type="InterPro" id="IPR036736">
    <property type="entry name" value="ACP-like_sf"/>
</dbReference>
<dbReference type="PANTHER" id="PTHR43775">
    <property type="entry name" value="FATTY ACID SYNTHASE"/>
    <property type="match status" value="1"/>
</dbReference>
<dbReference type="GO" id="GO:0006633">
    <property type="term" value="P:fatty acid biosynthetic process"/>
    <property type="evidence" value="ECO:0007669"/>
    <property type="project" value="InterPro"/>
</dbReference>
<evidence type="ECO:0000313" key="8">
    <source>
        <dbReference type="Proteomes" id="UP000198765"/>
    </source>
</evidence>
<dbReference type="Gene3D" id="1.10.1200.10">
    <property type="entry name" value="ACP-like"/>
    <property type="match status" value="1"/>
</dbReference>
<organism evidence="7 8">
    <name type="scientific">Micromonospora narathiwatensis</name>
    <dbReference type="NCBI Taxonomy" id="299146"/>
    <lineage>
        <taxon>Bacteria</taxon>
        <taxon>Bacillati</taxon>
        <taxon>Actinomycetota</taxon>
        <taxon>Actinomycetes</taxon>
        <taxon>Micromonosporales</taxon>
        <taxon>Micromonosporaceae</taxon>
        <taxon>Micromonospora</taxon>
    </lineage>
</organism>
<evidence type="ECO:0000256" key="1">
    <source>
        <dbReference type="ARBA" id="ARBA00022450"/>
    </source>
</evidence>
<dbReference type="InterPro" id="IPR050091">
    <property type="entry name" value="PKS_NRPS_Biosynth_Enz"/>
</dbReference>
<keyword evidence="2" id="KW-0597">Phosphoprotein</keyword>
<dbReference type="PANTHER" id="PTHR43775:SF37">
    <property type="entry name" value="SI:DKEY-61P9.11"/>
    <property type="match status" value="1"/>
</dbReference>
<feature type="domain" description="Carrier" evidence="5">
    <location>
        <begin position="1486"/>
        <end position="1563"/>
    </location>
</feature>
<dbReference type="RefSeq" id="WP_091194832.1">
    <property type="nucleotide sequence ID" value="NZ_LT594324.1"/>
</dbReference>
<dbReference type="Pfam" id="PF22621">
    <property type="entry name" value="CurL-like_PKS_C"/>
    <property type="match status" value="1"/>
</dbReference>
<dbReference type="Gene3D" id="3.30.70.3290">
    <property type="match status" value="1"/>
</dbReference>
<dbReference type="GO" id="GO:0005886">
    <property type="term" value="C:plasma membrane"/>
    <property type="evidence" value="ECO:0007669"/>
    <property type="project" value="TreeGrafter"/>
</dbReference>
<dbReference type="InterPro" id="IPR057326">
    <property type="entry name" value="KR_dom"/>
</dbReference>
<dbReference type="Gene3D" id="3.40.47.10">
    <property type="match status" value="1"/>
</dbReference>
<dbReference type="Pfam" id="PF00698">
    <property type="entry name" value="Acyl_transf_1"/>
    <property type="match status" value="1"/>
</dbReference>
<dbReference type="CDD" id="cd08955">
    <property type="entry name" value="KR_2_FAS_SDR_x"/>
    <property type="match status" value="1"/>
</dbReference>
<dbReference type="Gene3D" id="3.40.366.10">
    <property type="entry name" value="Malonyl-Coenzyme A Acyl Carrier Protein, domain 2"/>
    <property type="match status" value="1"/>
</dbReference>
<dbReference type="SUPFAM" id="SSF55048">
    <property type="entry name" value="Probable ACP-binding domain of malonyl-CoA ACP transacylase"/>
    <property type="match status" value="1"/>
</dbReference>
<dbReference type="SUPFAM" id="SSF53901">
    <property type="entry name" value="Thiolase-like"/>
    <property type="match status" value="1"/>
</dbReference>
<gene>
    <name evidence="7" type="ORF">GA0070621_2521</name>
</gene>
<dbReference type="PROSITE" id="PS00606">
    <property type="entry name" value="KS3_1"/>
    <property type="match status" value="1"/>
</dbReference>
<dbReference type="InterPro" id="IPR020806">
    <property type="entry name" value="PKS_PP-bd"/>
</dbReference>
<dbReference type="InterPro" id="IPR016036">
    <property type="entry name" value="Malonyl_transacylase_ACP-bd"/>
</dbReference>
<dbReference type="Pfam" id="PF02801">
    <property type="entry name" value="Ketoacyl-synt_C"/>
    <property type="match status" value="1"/>
</dbReference>
<proteinExistence type="predicted"/>
<evidence type="ECO:0000313" key="7">
    <source>
        <dbReference type="EMBL" id="SBT46099.1"/>
    </source>
</evidence>
<accession>A0A1A8ZQG2</accession>
<dbReference type="Gene3D" id="3.40.50.720">
    <property type="entry name" value="NAD(P)-binding Rossmann-like Domain"/>
    <property type="match status" value="1"/>
</dbReference>
<dbReference type="InterPro" id="IPR014031">
    <property type="entry name" value="Ketoacyl_synth_C"/>
</dbReference>
<dbReference type="Pfam" id="PF08659">
    <property type="entry name" value="KR"/>
    <property type="match status" value="1"/>
</dbReference>
<name>A0A1A8ZQG2_9ACTN</name>